<evidence type="ECO:0000313" key="1">
    <source>
        <dbReference type="EMBL" id="JAH52615.1"/>
    </source>
</evidence>
<dbReference type="EMBL" id="GBXM01055962">
    <property type="protein sequence ID" value="JAH52615.1"/>
    <property type="molecule type" value="Transcribed_RNA"/>
</dbReference>
<protein>
    <submittedName>
        <fullName evidence="1">Uncharacterized protein</fullName>
    </submittedName>
</protein>
<dbReference type="EMBL" id="GBXM01055537">
    <property type="protein sequence ID" value="JAH53040.1"/>
    <property type="molecule type" value="Transcribed_RNA"/>
</dbReference>
<organism evidence="1">
    <name type="scientific">Anguilla anguilla</name>
    <name type="common">European freshwater eel</name>
    <name type="synonym">Muraena anguilla</name>
    <dbReference type="NCBI Taxonomy" id="7936"/>
    <lineage>
        <taxon>Eukaryota</taxon>
        <taxon>Metazoa</taxon>
        <taxon>Chordata</taxon>
        <taxon>Craniata</taxon>
        <taxon>Vertebrata</taxon>
        <taxon>Euteleostomi</taxon>
        <taxon>Actinopterygii</taxon>
        <taxon>Neopterygii</taxon>
        <taxon>Teleostei</taxon>
        <taxon>Anguilliformes</taxon>
        <taxon>Anguillidae</taxon>
        <taxon>Anguilla</taxon>
    </lineage>
</organism>
<accession>A0A0E9TI71</accession>
<reference evidence="1" key="1">
    <citation type="submission" date="2014-11" db="EMBL/GenBank/DDBJ databases">
        <authorList>
            <person name="Amaro Gonzalez C."/>
        </authorList>
    </citation>
    <scope>NUCLEOTIDE SEQUENCE</scope>
</reference>
<reference evidence="1" key="2">
    <citation type="journal article" date="2015" name="Fish Shellfish Immunol.">
        <title>Early steps in the European eel (Anguilla anguilla)-Vibrio vulnificus interaction in the gills: Role of the RtxA13 toxin.</title>
        <authorList>
            <person name="Callol A."/>
            <person name="Pajuelo D."/>
            <person name="Ebbesson L."/>
            <person name="Teles M."/>
            <person name="MacKenzie S."/>
            <person name="Amaro C."/>
        </authorList>
    </citation>
    <scope>NUCLEOTIDE SEQUENCE</scope>
</reference>
<sequence>MWNLSSFQINSQ</sequence>
<proteinExistence type="predicted"/>
<name>A0A0E9TI71_ANGAN</name>